<reference evidence="2 3" key="1">
    <citation type="submission" date="2018-05" db="EMBL/GenBank/DDBJ databases">
        <title>The Hungate 1000. A catalogue of reference genomes from the rumen microbiome.</title>
        <authorList>
            <person name="Kelly W."/>
        </authorList>
    </citation>
    <scope>NUCLEOTIDE SEQUENCE [LARGE SCALE GENOMIC DNA]</scope>
    <source>
        <strain evidence="2 3">SAb67</strain>
    </source>
</reference>
<keyword evidence="1" id="KW-0812">Transmembrane</keyword>
<dbReference type="AlphaFoldDB" id="A0A315Y4F8"/>
<comment type="caution">
    <text evidence="2">The sequence shown here is derived from an EMBL/GenBank/DDBJ whole genome shotgun (WGS) entry which is preliminary data.</text>
</comment>
<accession>A0A315Y4F8</accession>
<dbReference type="Proteomes" id="UP000245720">
    <property type="component" value="Unassembled WGS sequence"/>
</dbReference>
<keyword evidence="1" id="KW-1133">Transmembrane helix</keyword>
<organism evidence="2 3">
    <name type="scientific">Ruminococcus flavefaciens</name>
    <dbReference type="NCBI Taxonomy" id="1265"/>
    <lineage>
        <taxon>Bacteria</taxon>
        <taxon>Bacillati</taxon>
        <taxon>Bacillota</taxon>
        <taxon>Clostridia</taxon>
        <taxon>Eubacteriales</taxon>
        <taxon>Oscillospiraceae</taxon>
        <taxon>Ruminococcus</taxon>
    </lineage>
</organism>
<dbReference type="EMBL" id="QGDI01000001">
    <property type="protein sequence ID" value="PWJ15249.1"/>
    <property type="molecule type" value="Genomic_DNA"/>
</dbReference>
<keyword evidence="1" id="KW-0472">Membrane</keyword>
<name>A0A315Y4F8_RUMFL</name>
<feature type="transmembrane region" description="Helical" evidence="1">
    <location>
        <begin position="29"/>
        <end position="52"/>
    </location>
</feature>
<sequence>MGNKYNYGNIICDVLMDPLHKYAFSRGEIIAIICCLNFLWLAIAVIVVAAYYHSIQMRLFMGGVIYLPSTVYNYFAIRKLHTITTVIKNGDRFPAEILSYQRTSSSRKGITHYKYSLEVSYGKRKRVVSEGYTDDPCYSLASTKCIVYIYRGKCFVSDFKVRTSGDPFTDIPER</sequence>
<evidence type="ECO:0000313" key="2">
    <source>
        <dbReference type="EMBL" id="PWJ15249.1"/>
    </source>
</evidence>
<evidence type="ECO:0000256" key="1">
    <source>
        <dbReference type="SAM" id="Phobius"/>
    </source>
</evidence>
<evidence type="ECO:0000313" key="3">
    <source>
        <dbReference type="Proteomes" id="UP000245720"/>
    </source>
</evidence>
<proteinExistence type="predicted"/>
<gene>
    <name evidence="2" type="ORF">IE37_00143</name>
</gene>
<protein>
    <submittedName>
        <fullName evidence="2">Uncharacterized protein</fullName>
    </submittedName>
</protein>